<proteinExistence type="predicted"/>
<reference evidence="1 2" key="1">
    <citation type="submission" date="2018-03" db="EMBL/GenBank/DDBJ databases">
        <title>Genomic Encyclopedia of Type Strains, Phase III (KMG-III): the genomes of soil and plant-associated and newly described type strains.</title>
        <authorList>
            <person name="Whitman W."/>
        </authorList>
    </citation>
    <scope>NUCLEOTIDE SEQUENCE [LARGE SCALE GENOMIC DNA]</scope>
    <source>
        <strain evidence="1 2">CGMCC 1.07653</strain>
    </source>
</reference>
<dbReference type="AlphaFoldDB" id="A0A2P8HAQ3"/>
<dbReference type="InterPro" id="IPR025914">
    <property type="entry name" value="SpoVAE"/>
</dbReference>
<organism evidence="1 2">
    <name type="scientific">Salsuginibacillus halophilus</name>
    <dbReference type="NCBI Taxonomy" id="517424"/>
    <lineage>
        <taxon>Bacteria</taxon>
        <taxon>Bacillati</taxon>
        <taxon>Bacillota</taxon>
        <taxon>Bacilli</taxon>
        <taxon>Bacillales</taxon>
        <taxon>Bacillaceae</taxon>
        <taxon>Salsuginibacillus</taxon>
    </lineage>
</organism>
<name>A0A2P8HAQ3_9BACI</name>
<gene>
    <name evidence="1" type="ORF">B0H94_111132</name>
</gene>
<comment type="caution">
    <text evidence="1">The sequence shown here is derived from an EMBL/GenBank/DDBJ whole genome shotgun (WGS) entry which is preliminary data.</text>
</comment>
<keyword evidence="2" id="KW-1185">Reference proteome</keyword>
<dbReference type="RefSeq" id="WP_106589443.1">
    <property type="nucleotide sequence ID" value="NZ_PYAV01000011.1"/>
</dbReference>
<dbReference type="EMBL" id="PYAV01000011">
    <property type="protein sequence ID" value="PSL43306.1"/>
    <property type="molecule type" value="Genomic_DNA"/>
</dbReference>
<accession>A0A2P8HAQ3</accession>
<dbReference type="Pfam" id="PF14097">
    <property type="entry name" value="SpoVAE"/>
    <property type="match status" value="1"/>
</dbReference>
<evidence type="ECO:0000313" key="2">
    <source>
        <dbReference type="Proteomes" id="UP000242310"/>
    </source>
</evidence>
<protein>
    <submittedName>
        <fullName evidence="1">Stage V sporulation protein AE</fullName>
    </submittedName>
</protein>
<dbReference type="Proteomes" id="UP000242310">
    <property type="component" value="Unassembled WGS sequence"/>
</dbReference>
<sequence>MMTPVILITDGDLYARKAVETAANNLHASCLAKSSGNPTLRTAEDLLASLPYCEPHPVFLLFDDAGTSGPGPGETCLEIVVKSEKTEVLGALAVASTSHQNDWCRVDFSITRFQEITAYGVDKEGFAELELQRVRGDTLYNLDQLNIPVICGIGDPGKMGRWDAPERGAPVTTAALKEILHRSGYTS</sequence>
<dbReference type="OrthoDB" id="1679631at2"/>
<evidence type="ECO:0000313" key="1">
    <source>
        <dbReference type="EMBL" id="PSL43306.1"/>
    </source>
</evidence>